<accession>A0A926EIE5</accession>
<evidence type="ECO:0000313" key="5">
    <source>
        <dbReference type="Proteomes" id="UP000655830"/>
    </source>
</evidence>
<dbReference type="Gene3D" id="2.60.120.260">
    <property type="entry name" value="Galactose-binding domain-like"/>
    <property type="match status" value="1"/>
</dbReference>
<dbReference type="InterPro" id="IPR002105">
    <property type="entry name" value="Dockerin_1_rpt"/>
</dbReference>
<dbReference type="PANTHER" id="PTHR22762:SF166">
    <property type="entry name" value="ALPHA-GLUCOSIDASE"/>
    <property type="match status" value="1"/>
</dbReference>
<dbReference type="InterPro" id="IPR011013">
    <property type="entry name" value="Gal_mutarotase_sf_dom"/>
</dbReference>
<dbReference type="Proteomes" id="UP000655830">
    <property type="component" value="Unassembled WGS sequence"/>
</dbReference>
<dbReference type="InterPro" id="IPR000322">
    <property type="entry name" value="Glyco_hydro_31_TIM"/>
</dbReference>
<dbReference type="Pfam" id="PF17137">
    <property type="entry name" value="DUF5110"/>
    <property type="match status" value="1"/>
</dbReference>
<keyword evidence="2" id="KW-0326">Glycosidase</keyword>
<dbReference type="InterPro" id="IPR003961">
    <property type="entry name" value="FN3_dom"/>
</dbReference>
<dbReference type="InterPro" id="IPR013780">
    <property type="entry name" value="Glyco_hydro_b"/>
</dbReference>
<evidence type="ECO:0000313" key="4">
    <source>
        <dbReference type="EMBL" id="MBC8579580.1"/>
    </source>
</evidence>
<dbReference type="Gene3D" id="2.60.40.10">
    <property type="entry name" value="Immunoglobulins"/>
    <property type="match status" value="1"/>
</dbReference>
<evidence type="ECO:0000256" key="2">
    <source>
        <dbReference type="ARBA" id="ARBA00023295"/>
    </source>
</evidence>
<dbReference type="SUPFAM" id="SSF49265">
    <property type="entry name" value="Fibronectin type III"/>
    <property type="match status" value="1"/>
</dbReference>
<dbReference type="Pfam" id="PF21365">
    <property type="entry name" value="Glyco_hydro_31_3rd"/>
    <property type="match status" value="1"/>
</dbReference>
<dbReference type="InterPro" id="IPR036116">
    <property type="entry name" value="FN3_sf"/>
</dbReference>
<dbReference type="GO" id="GO:0004553">
    <property type="term" value="F:hydrolase activity, hydrolyzing O-glycosyl compounds"/>
    <property type="evidence" value="ECO:0007669"/>
    <property type="project" value="InterPro"/>
</dbReference>
<sequence>MSQVGKIKSLYQVGNKIHLGFEKEKGELVFWKEDLIRFRLDLTGAFTDDTQGKIIAKDEEGFKTQYGVPQVVVEEFKDYYKVASQEVILHLYKRAFRLEAYKKDGQTLIFAEDEPITYTEDTITQTFKGDSQEYFYGGGVQNGYFSHKNKTIDIELKISHWNKGSVSNPAPFYMSTKGYGQFRNTFTNGHYDFKEQTVITHEEGKLDTFYCFGEGLHEVLSVYTELTGRAPLIPRWGLMPGDANCYKETMDALKVAKAYEEHDMPRGWMLPNDGYGCGYTDLKGFINEAEKLGFKVGLWTENSVDKIAKEVSEFGSRVVKTDVAWVGPGYEFGLDAVKVCYEGIENNSKDRGYVWTCCGWAGSQRYAAVWSGDQFGNWEYIRMHIPTYIGAGLSGHAYCGSDIDAIFAGSAETQVRDLQWKCFTPILINMSGWAPRDKQPWVWGEPYTTYNRKYLNLKLRLAPYMYSYAYESYKTGSPIVRAMLWQYPEDVYTLTKDTQHQFMLGDWFLVAPVYEEATIRDNIYLPDADQIWIDYFTGEQYRGGRVINSFEAPLEKLPLFVKNGAIIPMYPLGRFDGDKLPNEAHPLTLDIYPYGTSRFEMYEDDGCTQAYKEGAHALTKIKVTAPKGGRGNVTIHIAPAEGHYEGMEEVRCYEFKIHSKVSPKAIKGIEALAEENWIEVDTREAYEVRSGNVVYFDSAEAGGVIYIKTAAWSVRQALAIEVIDIHNDQREQPVRHEAIPQIPLGLKGITIEDLSIQIGWEETAEATAYDLKINGILFENVSNPFLHRDLECTTSYTYQVRARNTKGTSSWSHEVVLTTLESHLKNVIAGEQMEVSATSERPGYDATKAVNRDDNSMWLSKSEGEGDLPVIYEMHFKEAYKLNKFEYQSRGKGTKGNITKYNLAISQDGRHYKTLVKEGIWPDQDAPHLVEFKEIVAKHVKIEALEGNQNYANAIHFKPYKVEGTEAVQIGDYTGGGKVDENDLTFVTNYMGVAYGDNDWDYVSKCDVNYNGRIDVYDLSLVASQLDGGLEVQDEEAKGEITLVTNVDYVKAGETFTVQVVGKDLQDVYAFEAVLTLDTNRYDHRNCLGRRCKKEVIASSSALTEHMINASALKEDEKTRLVVAFSNKGNGMLLQEDGILATFSLVAKVDGVVDLSGVSTLLVGPNLKY</sequence>
<reference evidence="4" key="1">
    <citation type="submission" date="2020-08" db="EMBL/GenBank/DDBJ databases">
        <title>Genome public.</title>
        <authorList>
            <person name="Liu C."/>
            <person name="Sun Q."/>
        </authorList>
    </citation>
    <scope>NUCLEOTIDE SEQUENCE</scope>
    <source>
        <strain evidence="4">NSJ-12</strain>
    </source>
</reference>
<name>A0A926EIE5_9FIRM</name>
<dbReference type="InterPro" id="IPR048395">
    <property type="entry name" value="Glyco_hydro_31_C"/>
</dbReference>
<dbReference type="InterPro" id="IPR036439">
    <property type="entry name" value="Dockerin_dom_sf"/>
</dbReference>
<dbReference type="RefSeq" id="WP_249332585.1">
    <property type="nucleotide sequence ID" value="NZ_JACRSY010000011.1"/>
</dbReference>
<dbReference type="InterPro" id="IPR008979">
    <property type="entry name" value="Galactose-bd-like_sf"/>
</dbReference>
<dbReference type="GO" id="GO:0030246">
    <property type="term" value="F:carbohydrate binding"/>
    <property type="evidence" value="ECO:0007669"/>
    <property type="project" value="InterPro"/>
</dbReference>
<dbReference type="CDD" id="cd14752">
    <property type="entry name" value="GH31_N"/>
    <property type="match status" value="1"/>
</dbReference>
<dbReference type="SUPFAM" id="SSF51011">
    <property type="entry name" value="Glycosyl hydrolase domain"/>
    <property type="match status" value="1"/>
</dbReference>
<organism evidence="4 5">
    <name type="scientific">Zhenhengia yiwuensis</name>
    <dbReference type="NCBI Taxonomy" id="2763666"/>
    <lineage>
        <taxon>Bacteria</taxon>
        <taxon>Bacillati</taxon>
        <taxon>Bacillota</taxon>
        <taxon>Clostridia</taxon>
        <taxon>Lachnospirales</taxon>
        <taxon>Lachnospiraceae</taxon>
        <taxon>Zhenhengia</taxon>
    </lineage>
</organism>
<protein>
    <submittedName>
        <fullName evidence="4">DUF5110 domain-containing protein</fullName>
    </submittedName>
</protein>
<dbReference type="SUPFAM" id="SSF74650">
    <property type="entry name" value="Galactose mutarotase-like"/>
    <property type="match status" value="1"/>
</dbReference>
<dbReference type="CDD" id="cd14254">
    <property type="entry name" value="Dockerin_II"/>
    <property type="match status" value="1"/>
</dbReference>
<dbReference type="GO" id="GO:0000272">
    <property type="term" value="P:polysaccharide catabolic process"/>
    <property type="evidence" value="ECO:0007669"/>
    <property type="project" value="InterPro"/>
</dbReference>
<dbReference type="Pfam" id="PF01055">
    <property type="entry name" value="Glyco_hydro_31_2nd"/>
    <property type="match status" value="1"/>
</dbReference>
<evidence type="ECO:0000259" key="3">
    <source>
        <dbReference type="PROSITE" id="PS50022"/>
    </source>
</evidence>
<dbReference type="EMBL" id="JACRSY010000011">
    <property type="protein sequence ID" value="MBC8579580.1"/>
    <property type="molecule type" value="Genomic_DNA"/>
</dbReference>
<dbReference type="CDD" id="cd00063">
    <property type="entry name" value="FN3"/>
    <property type="match status" value="1"/>
</dbReference>
<comment type="similarity">
    <text evidence="1">Belongs to the glycosyl hydrolase 31 family.</text>
</comment>
<dbReference type="InterPro" id="IPR033403">
    <property type="entry name" value="DUF5110"/>
</dbReference>
<dbReference type="Gene3D" id="2.60.40.1180">
    <property type="entry name" value="Golgi alpha-mannosidase II"/>
    <property type="match status" value="2"/>
</dbReference>
<dbReference type="CDD" id="cd06596">
    <property type="entry name" value="GH31_CPE1046"/>
    <property type="match status" value="1"/>
</dbReference>
<dbReference type="Pfam" id="PF00754">
    <property type="entry name" value="F5_F8_type_C"/>
    <property type="match status" value="1"/>
</dbReference>
<dbReference type="SUPFAM" id="SSF49785">
    <property type="entry name" value="Galactose-binding domain-like"/>
    <property type="match status" value="1"/>
</dbReference>
<dbReference type="Pfam" id="PF13802">
    <property type="entry name" value="Gal_mutarotas_2"/>
    <property type="match status" value="1"/>
</dbReference>
<dbReference type="Gene3D" id="3.20.20.80">
    <property type="entry name" value="Glycosidases"/>
    <property type="match status" value="1"/>
</dbReference>
<gene>
    <name evidence="4" type="ORF">H8718_08560</name>
</gene>
<dbReference type="Pfam" id="PF00404">
    <property type="entry name" value="Dockerin_1"/>
    <property type="match status" value="1"/>
</dbReference>
<dbReference type="InterPro" id="IPR013783">
    <property type="entry name" value="Ig-like_fold"/>
</dbReference>
<keyword evidence="2" id="KW-0378">Hydrolase</keyword>
<dbReference type="InterPro" id="IPR025887">
    <property type="entry name" value="Glyco_hydro_31_N_dom"/>
</dbReference>
<dbReference type="SUPFAM" id="SSF49384">
    <property type="entry name" value="Carbohydrate-binding domain"/>
    <property type="match status" value="1"/>
</dbReference>
<dbReference type="PANTHER" id="PTHR22762">
    <property type="entry name" value="ALPHA-GLUCOSIDASE"/>
    <property type="match status" value="1"/>
</dbReference>
<dbReference type="InterPro" id="IPR000421">
    <property type="entry name" value="FA58C"/>
</dbReference>
<feature type="domain" description="F5/8 type C" evidence="3">
    <location>
        <begin position="817"/>
        <end position="962"/>
    </location>
</feature>
<keyword evidence="5" id="KW-1185">Reference proteome</keyword>
<dbReference type="SUPFAM" id="SSF51445">
    <property type="entry name" value="(Trans)glycosidases"/>
    <property type="match status" value="1"/>
</dbReference>
<dbReference type="InterPro" id="IPR008965">
    <property type="entry name" value="CBM2/CBM3_carb-bd_dom_sf"/>
</dbReference>
<dbReference type="SUPFAM" id="SSF63446">
    <property type="entry name" value="Type I dockerin domain"/>
    <property type="match status" value="1"/>
</dbReference>
<dbReference type="Gene3D" id="2.60.40.1760">
    <property type="entry name" value="glycosyl hydrolase (family 31)"/>
    <property type="match status" value="1"/>
</dbReference>
<dbReference type="Gene3D" id="2.60.40.680">
    <property type="match status" value="1"/>
</dbReference>
<dbReference type="AlphaFoldDB" id="A0A926EIE5"/>
<proteinExistence type="inferred from homology"/>
<dbReference type="PROSITE" id="PS50022">
    <property type="entry name" value="FA58C_3"/>
    <property type="match status" value="1"/>
</dbReference>
<dbReference type="Gene3D" id="1.10.1330.10">
    <property type="entry name" value="Dockerin domain"/>
    <property type="match status" value="1"/>
</dbReference>
<dbReference type="InterPro" id="IPR017853">
    <property type="entry name" value="GH"/>
</dbReference>
<evidence type="ECO:0000256" key="1">
    <source>
        <dbReference type="ARBA" id="ARBA00007806"/>
    </source>
</evidence>
<comment type="caution">
    <text evidence="4">The sequence shown here is derived from an EMBL/GenBank/DDBJ whole genome shotgun (WGS) entry which is preliminary data.</text>
</comment>